<dbReference type="PANTHER" id="PTHR33524:SF1">
    <property type="entry name" value="SET DOMAIN-CONTAINING PROTEIN"/>
    <property type="match status" value="1"/>
</dbReference>
<dbReference type="Proteomes" id="UP000467840">
    <property type="component" value="Chromosome 9"/>
</dbReference>
<proteinExistence type="predicted"/>
<dbReference type="PANTHER" id="PTHR33524">
    <property type="entry name" value="C5ORF35"/>
    <property type="match status" value="1"/>
</dbReference>
<evidence type="ECO:0008006" key="3">
    <source>
        <dbReference type="Google" id="ProtNLM"/>
    </source>
</evidence>
<comment type="caution">
    <text evidence="1">The sequence shown here is derived from an EMBL/GenBank/DDBJ whole genome shotgun (WGS) entry which is preliminary data.</text>
</comment>
<organism evidence="1 2">
    <name type="scientific">Hevea brasiliensis</name>
    <name type="common">Para rubber tree</name>
    <name type="synonym">Siphonia brasiliensis</name>
    <dbReference type="NCBI Taxonomy" id="3981"/>
    <lineage>
        <taxon>Eukaryota</taxon>
        <taxon>Viridiplantae</taxon>
        <taxon>Streptophyta</taxon>
        <taxon>Embryophyta</taxon>
        <taxon>Tracheophyta</taxon>
        <taxon>Spermatophyta</taxon>
        <taxon>Magnoliopsida</taxon>
        <taxon>eudicotyledons</taxon>
        <taxon>Gunneridae</taxon>
        <taxon>Pentapetalae</taxon>
        <taxon>rosids</taxon>
        <taxon>fabids</taxon>
        <taxon>Malpighiales</taxon>
        <taxon>Euphorbiaceae</taxon>
        <taxon>Crotonoideae</taxon>
        <taxon>Micrandreae</taxon>
        <taxon>Hevea</taxon>
    </lineage>
</organism>
<name>A0A6A6M778_HEVBR</name>
<keyword evidence="2" id="KW-1185">Reference proteome</keyword>
<evidence type="ECO:0000313" key="1">
    <source>
        <dbReference type="EMBL" id="KAF2308116.1"/>
    </source>
</evidence>
<evidence type="ECO:0000313" key="2">
    <source>
        <dbReference type="Proteomes" id="UP000467840"/>
    </source>
</evidence>
<dbReference type="InterPro" id="IPR040415">
    <property type="entry name" value="SETD9"/>
</dbReference>
<dbReference type="AlphaFoldDB" id="A0A6A6M778"/>
<reference evidence="1 2" key="1">
    <citation type="journal article" date="2020" name="Mol. Plant">
        <title>The Chromosome-Based Rubber Tree Genome Provides New Insights into Spurge Genome Evolution and Rubber Biosynthesis.</title>
        <authorList>
            <person name="Liu J."/>
            <person name="Shi C."/>
            <person name="Shi C.C."/>
            <person name="Li W."/>
            <person name="Zhang Q.J."/>
            <person name="Zhang Y."/>
            <person name="Li K."/>
            <person name="Lu H.F."/>
            <person name="Shi C."/>
            <person name="Zhu S.T."/>
            <person name="Xiao Z.Y."/>
            <person name="Nan H."/>
            <person name="Yue Y."/>
            <person name="Zhu X.G."/>
            <person name="Wu Y."/>
            <person name="Hong X.N."/>
            <person name="Fan G.Y."/>
            <person name="Tong Y."/>
            <person name="Zhang D."/>
            <person name="Mao C.L."/>
            <person name="Liu Y.L."/>
            <person name="Hao S.J."/>
            <person name="Liu W.Q."/>
            <person name="Lv M.Q."/>
            <person name="Zhang H.B."/>
            <person name="Liu Y."/>
            <person name="Hu-Tang G.R."/>
            <person name="Wang J.P."/>
            <person name="Wang J.H."/>
            <person name="Sun Y.H."/>
            <person name="Ni S.B."/>
            <person name="Chen W.B."/>
            <person name="Zhang X.C."/>
            <person name="Jiao Y.N."/>
            <person name="Eichler E.E."/>
            <person name="Li G.H."/>
            <person name="Liu X."/>
            <person name="Gao L.Z."/>
        </authorList>
    </citation>
    <scope>NUCLEOTIDE SEQUENCE [LARGE SCALE GENOMIC DNA]</scope>
    <source>
        <strain evidence="2">cv. GT1</strain>
        <tissue evidence="1">Leaf</tissue>
    </source>
</reference>
<accession>A0A6A6M778</accession>
<protein>
    <recommendedName>
        <fullName evidence="3">SET domain-containing protein</fullName>
    </recommendedName>
</protein>
<sequence>MAFLFNKFQEAVKVLAKSPTFARDPRQLQFEADINRLFLYTCYNRLGRNVEEADAEEIIEMASKASVADQEKQVQENIHSQIENFCTAMDEILLPDMNKKSEPGEPLGQSDTASCHSGLSLAVGKSDQPTVHPALGSRGEAHEVWNGSLVPEIRPNVQSSEKGSDQFWKMLSKPLEGIQVSCTSEVLERRNPLALAHFANHPAKGMAPNVMICPYDFPLTEKDMRTYIPNIPFGNLEETNMRRFGSFWFRSRAKKSGSDVPVLKTLVLVATRTLCDEEVLVNYRLSNSKRQPEGYTPVDEEEYRRR</sequence>
<dbReference type="EMBL" id="JAAGAX010000008">
    <property type="protein sequence ID" value="KAF2308116.1"/>
    <property type="molecule type" value="Genomic_DNA"/>
</dbReference>
<gene>
    <name evidence="1" type="ORF">GH714_035442</name>
</gene>